<dbReference type="Proteomes" id="UP000008143">
    <property type="component" value="Chromosome 7"/>
</dbReference>
<evidence type="ECO:0000313" key="5">
    <source>
        <dbReference type="RefSeq" id="XP_002936020.4"/>
    </source>
</evidence>
<dbReference type="PANTHER" id="PTHR24418">
    <property type="entry name" value="TYROSINE-PROTEIN KINASE"/>
    <property type="match status" value="1"/>
</dbReference>
<dbReference type="OMA" id="ECISETI"/>
<dbReference type="Pfam" id="PF07714">
    <property type="entry name" value="PK_Tyr_Ser-Thr"/>
    <property type="match status" value="2"/>
</dbReference>
<dbReference type="RefSeq" id="XP_002936020.4">
    <property type="nucleotide sequence ID" value="XM_002935974.4"/>
</dbReference>
<feature type="domain" description="Protein kinase" evidence="3">
    <location>
        <begin position="569"/>
        <end position="843"/>
    </location>
</feature>
<reference evidence="5" key="1">
    <citation type="submission" date="2025-08" db="UniProtKB">
        <authorList>
            <consortium name="RefSeq"/>
        </authorList>
    </citation>
    <scope>IDENTIFICATION</scope>
    <source>
        <strain evidence="5">Nigerian</strain>
        <tissue evidence="5">Liver and blood</tissue>
    </source>
</reference>
<dbReference type="InterPro" id="IPR011009">
    <property type="entry name" value="Kinase-like_dom_sf"/>
</dbReference>
<dbReference type="GeneID" id="100493453"/>
<dbReference type="GO" id="GO:0005886">
    <property type="term" value="C:plasma membrane"/>
    <property type="evidence" value="ECO:0000318"/>
    <property type="project" value="GO_Central"/>
</dbReference>
<protein>
    <submittedName>
        <fullName evidence="5">Uncharacterized protein LOC100493453 isoform X1</fullName>
    </submittedName>
</protein>
<evidence type="ECO:0000313" key="6">
    <source>
        <dbReference type="Xenbase" id="XB-GENE-29081715"/>
    </source>
</evidence>
<organism evidence="4 5">
    <name type="scientific">Xenopus tropicalis</name>
    <name type="common">Western clawed frog</name>
    <name type="synonym">Silurana tropicalis</name>
    <dbReference type="NCBI Taxonomy" id="8364"/>
    <lineage>
        <taxon>Eukaryota</taxon>
        <taxon>Metazoa</taxon>
        <taxon>Chordata</taxon>
        <taxon>Craniata</taxon>
        <taxon>Vertebrata</taxon>
        <taxon>Euteleostomi</taxon>
        <taxon>Amphibia</taxon>
        <taxon>Batrachia</taxon>
        <taxon>Anura</taxon>
        <taxon>Pipoidea</taxon>
        <taxon>Pipidae</taxon>
        <taxon>Xenopodinae</taxon>
        <taxon>Xenopus</taxon>
        <taxon>Silurana</taxon>
    </lineage>
</organism>
<dbReference type="InterPro" id="IPR050198">
    <property type="entry name" value="Non-receptor_tyrosine_kinases"/>
</dbReference>
<dbReference type="Xenbase" id="XB-GENE-29081715">
    <property type="gene designation" value="LOC100493453"/>
</dbReference>
<dbReference type="GO" id="GO:0004715">
    <property type="term" value="F:non-membrane spanning protein tyrosine kinase activity"/>
    <property type="evidence" value="ECO:0000318"/>
    <property type="project" value="GO_Central"/>
</dbReference>
<keyword evidence="2" id="KW-0067">ATP-binding</keyword>
<evidence type="ECO:0000259" key="3">
    <source>
        <dbReference type="PROSITE" id="PS50011"/>
    </source>
</evidence>
<dbReference type="KEGG" id="xtr:100493453"/>
<dbReference type="AGR" id="Xenbase:XB-GENE-29081715"/>
<name>A0A8J0QNM4_XENTR</name>
<sequence>MAQADTETCKDCGARKDAGTDTIFHHYFCYDIYIVSAPEPQSTKQRVIDEFMDERIVKPLEEQGYKCFHGCRNMVGGELILHAMSYPITIIPTTIVPVYKDKNFASFRNLLLRPDYLERIVFLSFDSTKIFPAILSKNSYSINSKDANLLQKLIHTIDKNRYQIPLCQRKRQYEMRHDPESTVSTTGSEFHRNSIFRRADKLRIPIQRRASAASVISEEMTVYSGSEVQTIDDDVFLEDLKNVTSPMELLCHCHHHNDKIRHFAAKTLVRIIQKDITTFCNNTNLQNVEKEVRSMVENENMKQCETDCNFRKLYFWILAAIYIRIYKNNDSELKAHIKSLTLKKYKSGTKAFDDVCQKNYNKLTISVHAKIKTWPKSMDSNDMHIQKLENCIALLDHKASQGAEKSDDINAMIKYLINLPWDIKYIFVVIITEKVFQKKYADGSIYFFSQICASVGQKHREILLDVVERTTEHILQSYTKGSVKSSLQLLSIIWDLHMKTRKKDENLITILKHFFKKLIYHPLNDVRNFVAPLLFSEDVNGFKIQHLGSTCVIADEDLVESCIREKLSIDHPDMIVKGQVHTTLKASVFEVDTQDGNALLYMFRQKTLNDILRTNSTDEVYERFEEMSKVVKLCQGNSCIAALKNIISNGIPPFYVVEDSKPLLHFLHEKENQLTWAQMTGILIDINKAVEHCHSKFVILRDITPASFIVFPKADGSFQTKLAHFPYAKCLSKDGNNLSQEDMIYDINLLRFRGDAHEPVAAYFSSPETLKDKEFSIFSESWMLNATFYSVLLYGKQPFQELAHLNMFEFVNEIISCHNAIIPASFPPELWKVLKKNFAYVYLHRMAPERVLVELEKYKNNLGVVRDAVYSINSICCYINPEDVQKDYVNFNDDLIPKETEQQDKNFFRDYFARTNHLSETVSIRMNINTRKKIKALQHDNILCIAEILTDLYTTTLVSYPFGTYTITLDNIDAYTPVDQLLSYFEQITAALLELHSQNILHCDLRCSHIYVSPYEGSLKLGHFRRAVSLEGQRTSPYVFKMMPPDAEKWSAPEVRTSGMYSQSSDIFNLAAVFWEALSYQKTTIYGNHPLLPFDACNSHMEKHCDPIISTERWKDSFSELVIWLQKCWHLNPTKRPSLKCVSETIKDMSTKSKVHRKDFSEDIYNDEDYLYEEIPVGSNVVPASDPNNISGEETSNENHFNVEYAWLSVVNGLVSEKGIVNNTTEFIFFKETTEYCDVGINYKKSRKNRAIVL</sequence>
<dbReference type="PROSITE" id="PS50011">
    <property type="entry name" value="PROTEIN_KINASE_DOM"/>
    <property type="match status" value="2"/>
</dbReference>
<dbReference type="SMART" id="SM00220">
    <property type="entry name" value="S_TKc"/>
    <property type="match status" value="1"/>
</dbReference>
<dbReference type="OrthoDB" id="9880358at2759"/>
<dbReference type="InterPro" id="IPR000719">
    <property type="entry name" value="Prot_kinase_dom"/>
</dbReference>
<dbReference type="GO" id="GO:0005524">
    <property type="term" value="F:ATP binding"/>
    <property type="evidence" value="ECO:0007669"/>
    <property type="project" value="UniProtKB-KW"/>
</dbReference>
<accession>A0A8J0QNM4</accession>
<proteinExistence type="predicted"/>
<dbReference type="SUPFAM" id="SSF56112">
    <property type="entry name" value="Protein kinase-like (PK-like)"/>
    <property type="match status" value="2"/>
</dbReference>
<keyword evidence="4" id="KW-1185">Reference proteome</keyword>
<gene>
    <name evidence="5 6" type="primary">LOC100493453</name>
</gene>
<feature type="domain" description="Protein kinase" evidence="3">
    <location>
        <begin position="827"/>
        <end position="1146"/>
    </location>
</feature>
<evidence type="ECO:0000313" key="4">
    <source>
        <dbReference type="Proteomes" id="UP000008143"/>
    </source>
</evidence>
<dbReference type="InterPro" id="IPR001245">
    <property type="entry name" value="Ser-Thr/Tyr_kinase_cat_dom"/>
</dbReference>
<dbReference type="AlphaFoldDB" id="A0A8J0QNM4"/>
<dbReference type="Gene3D" id="1.10.510.10">
    <property type="entry name" value="Transferase(Phosphotransferase) domain 1"/>
    <property type="match status" value="2"/>
</dbReference>
<evidence type="ECO:0000256" key="1">
    <source>
        <dbReference type="ARBA" id="ARBA00022741"/>
    </source>
</evidence>
<evidence type="ECO:0000256" key="2">
    <source>
        <dbReference type="ARBA" id="ARBA00022840"/>
    </source>
</evidence>
<keyword evidence="1" id="KW-0547">Nucleotide-binding</keyword>